<dbReference type="CDD" id="cd03230">
    <property type="entry name" value="ABC_DR_subfamily_A"/>
    <property type="match status" value="1"/>
</dbReference>
<evidence type="ECO:0000313" key="6">
    <source>
        <dbReference type="Proteomes" id="UP000623681"/>
    </source>
</evidence>
<dbReference type="Pfam" id="PF00005">
    <property type="entry name" value="ABC_tran"/>
    <property type="match status" value="1"/>
</dbReference>
<dbReference type="GO" id="GO:0016887">
    <property type="term" value="F:ATP hydrolysis activity"/>
    <property type="evidence" value="ECO:0007669"/>
    <property type="project" value="InterPro"/>
</dbReference>
<dbReference type="AlphaFoldDB" id="A0A937FCY6"/>
<dbReference type="Gene3D" id="3.40.50.300">
    <property type="entry name" value="P-loop containing nucleotide triphosphate hydrolases"/>
    <property type="match status" value="1"/>
</dbReference>
<dbReference type="InterPro" id="IPR051782">
    <property type="entry name" value="ABC_Transporter_VariousFunc"/>
</dbReference>
<evidence type="ECO:0000259" key="4">
    <source>
        <dbReference type="PROSITE" id="PS50893"/>
    </source>
</evidence>
<dbReference type="InterPro" id="IPR003593">
    <property type="entry name" value="AAA+_ATPase"/>
</dbReference>
<dbReference type="GO" id="GO:0005524">
    <property type="term" value="F:ATP binding"/>
    <property type="evidence" value="ECO:0007669"/>
    <property type="project" value="UniProtKB-KW"/>
</dbReference>
<dbReference type="EMBL" id="JAESWA010000017">
    <property type="protein sequence ID" value="MBL4930968.1"/>
    <property type="molecule type" value="Genomic_DNA"/>
</dbReference>
<dbReference type="InterPro" id="IPR003439">
    <property type="entry name" value="ABC_transporter-like_ATP-bd"/>
</dbReference>
<dbReference type="PANTHER" id="PTHR42939:SF3">
    <property type="entry name" value="ABC TRANSPORTER ATP-BINDING COMPONENT"/>
    <property type="match status" value="1"/>
</dbReference>
<keyword evidence="3 5" id="KW-0067">ATP-binding</keyword>
<keyword evidence="2" id="KW-0547">Nucleotide-binding</keyword>
<evidence type="ECO:0000313" key="5">
    <source>
        <dbReference type="EMBL" id="MBL4930968.1"/>
    </source>
</evidence>
<evidence type="ECO:0000256" key="3">
    <source>
        <dbReference type="ARBA" id="ARBA00022840"/>
    </source>
</evidence>
<reference evidence="5" key="1">
    <citation type="submission" date="2021-01" db="EMBL/GenBank/DDBJ databases">
        <title>Genome public.</title>
        <authorList>
            <person name="Liu C."/>
            <person name="Sun Q."/>
        </authorList>
    </citation>
    <scope>NUCLEOTIDE SEQUENCE</scope>
    <source>
        <strain evidence="5">YIM B02565</strain>
    </source>
</reference>
<dbReference type="Proteomes" id="UP000623681">
    <property type="component" value="Unassembled WGS sequence"/>
</dbReference>
<evidence type="ECO:0000256" key="1">
    <source>
        <dbReference type="ARBA" id="ARBA00022448"/>
    </source>
</evidence>
<dbReference type="PROSITE" id="PS50893">
    <property type="entry name" value="ABC_TRANSPORTER_2"/>
    <property type="match status" value="1"/>
</dbReference>
<dbReference type="SMART" id="SM00382">
    <property type="entry name" value="AAA"/>
    <property type="match status" value="1"/>
</dbReference>
<dbReference type="InterPro" id="IPR027417">
    <property type="entry name" value="P-loop_NTPase"/>
</dbReference>
<name>A0A937FCY6_9CLOT</name>
<protein>
    <submittedName>
        <fullName evidence="5">ABC transporter ATP-binding protein</fullName>
    </submittedName>
</protein>
<evidence type="ECO:0000256" key="2">
    <source>
        <dbReference type="ARBA" id="ARBA00022741"/>
    </source>
</evidence>
<accession>A0A937FCY6</accession>
<organism evidence="5 6">
    <name type="scientific">Clostridium paridis</name>
    <dbReference type="NCBI Taxonomy" id="2803863"/>
    <lineage>
        <taxon>Bacteria</taxon>
        <taxon>Bacillati</taxon>
        <taxon>Bacillota</taxon>
        <taxon>Clostridia</taxon>
        <taxon>Eubacteriales</taxon>
        <taxon>Clostridiaceae</taxon>
        <taxon>Clostridium</taxon>
    </lineage>
</organism>
<dbReference type="PANTHER" id="PTHR42939">
    <property type="entry name" value="ABC TRANSPORTER ATP-BINDING PROTEIN ALBC-RELATED"/>
    <property type="match status" value="1"/>
</dbReference>
<proteinExistence type="predicted"/>
<feature type="domain" description="ABC transporter" evidence="4">
    <location>
        <begin position="4"/>
        <end position="229"/>
    </location>
</feature>
<keyword evidence="6" id="KW-1185">Reference proteome</keyword>
<dbReference type="SUPFAM" id="SSF52540">
    <property type="entry name" value="P-loop containing nucleoside triphosphate hydrolases"/>
    <property type="match status" value="1"/>
</dbReference>
<keyword evidence="1" id="KW-0813">Transport</keyword>
<gene>
    <name evidence="5" type="ORF">JK634_04060</name>
</gene>
<sequence>MNALEIKNLSKNFGNFKLEDINLELPKGYILGYIGQNGAGKTTTIKLIMEQLKRDNGQITVMGKSYIDNEEAYKEMIGYIADECYYPECFNINDILGSLKDFYPTFNEEKFISYINTWELPKKTALRKFSKGMKLKLMFATVLSRDTKLLVLDEPTSGLDPVIRSEILEILQDYISDGERSVMFSTHIMSDLEKIADYLYFIDKGKTIFYDSKDNIVESYLIVKGGNEDLTDEREKKLIGCKKSNIGFEGLIHSSDAKYFKDGFLIERPRVDDIVVFHIKGVRGKR</sequence>
<comment type="caution">
    <text evidence="5">The sequence shown here is derived from an EMBL/GenBank/DDBJ whole genome shotgun (WGS) entry which is preliminary data.</text>
</comment>